<evidence type="ECO:0000256" key="1">
    <source>
        <dbReference type="SAM" id="Phobius"/>
    </source>
</evidence>
<accession>A0A3L7AEI7</accession>
<proteinExistence type="predicted"/>
<feature type="transmembrane region" description="Helical" evidence="1">
    <location>
        <begin position="171"/>
        <end position="188"/>
    </location>
</feature>
<comment type="caution">
    <text evidence="3">The sequence shown here is derived from an EMBL/GenBank/DDBJ whole genome shotgun (WGS) entry which is preliminary data.</text>
</comment>
<dbReference type="RefSeq" id="WP_121623260.1">
    <property type="nucleotide sequence ID" value="NZ_JACIIW010000005.1"/>
</dbReference>
<dbReference type="EMBL" id="RCTF01000007">
    <property type="protein sequence ID" value="RLP78667.1"/>
    <property type="molecule type" value="Genomic_DNA"/>
</dbReference>
<keyword evidence="1" id="KW-1133">Transmembrane helix</keyword>
<evidence type="ECO:0000259" key="2">
    <source>
        <dbReference type="Pfam" id="PF01970"/>
    </source>
</evidence>
<evidence type="ECO:0000313" key="4">
    <source>
        <dbReference type="Proteomes" id="UP000269692"/>
    </source>
</evidence>
<feature type="transmembrane region" description="Helical" evidence="1">
    <location>
        <begin position="388"/>
        <end position="406"/>
    </location>
</feature>
<feature type="transmembrane region" description="Helical" evidence="1">
    <location>
        <begin position="46"/>
        <end position="71"/>
    </location>
</feature>
<keyword evidence="1" id="KW-0472">Membrane</keyword>
<keyword evidence="4" id="KW-1185">Reference proteome</keyword>
<dbReference type="Pfam" id="PF01970">
    <property type="entry name" value="TctA"/>
    <property type="match status" value="1"/>
</dbReference>
<dbReference type="AlphaFoldDB" id="A0A3L7AEI7"/>
<protein>
    <submittedName>
        <fullName evidence="3">Tripartite tricarboxylate transporter permease</fullName>
    </submittedName>
</protein>
<dbReference type="Proteomes" id="UP000269692">
    <property type="component" value="Unassembled WGS sequence"/>
</dbReference>
<dbReference type="PANTHER" id="PTHR35342">
    <property type="entry name" value="TRICARBOXYLIC TRANSPORT PROTEIN"/>
    <property type="match status" value="1"/>
</dbReference>
<name>A0A3L7AEI7_9HYPH</name>
<gene>
    <name evidence="3" type="ORF">D9R14_10400</name>
</gene>
<feature type="transmembrane region" description="Helical" evidence="1">
    <location>
        <begin position="108"/>
        <end position="132"/>
    </location>
</feature>
<feature type="transmembrane region" description="Helical" evidence="1">
    <location>
        <begin position="200"/>
        <end position="217"/>
    </location>
</feature>
<feature type="transmembrane region" description="Helical" evidence="1">
    <location>
        <begin position="356"/>
        <end position="376"/>
    </location>
</feature>
<dbReference type="PANTHER" id="PTHR35342:SF5">
    <property type="entry name" value="TRICARBOXYLIC TRANSPORT PROTEIN"/>
    <property type="match status" value="1"/>
</dbReference>
<evidence type="ECO:0000313" key="3">
    <source>
        <dbReference type="EMBL" id="RLP78667.1"/>
    </source>
</evidence>
<dbReference type="OrthoDB" id="7323395at2"/>
<feature type="transmembrane region" description="Helical" evidence="1">
    <location>
        <begin position="138"/>
        <end position="159"/>
    </location>
</feature>
<feature type="domain" description="DUF112" evidence="2">
    <location>
        <begin position="20"/>
        <end position="440"/>
    </location>
</feature>
<reference evidence="3 4" key="1">
    <citation type="submission" date="2018-10" db="EMBL/GenBank/DDBJ databases">
        <title>Xanthobacter tagetidis genome sequencing and assembly.</title>
        <authorList>
            <person name="Maclea K.S."/>
            <person name="Goen A.E."/>
            <person name="Fatima S.A."/>
        </authorList>
    </citation>
    <scope>NUCLEOTIDE SEQUENCE [LARGE SCALE GENOMIC DNA]</scope>
    <source>
        <strain evidence="3 4">ATCC 700314</strain>
    </source>
</reference>
<keyword evidence="1" id="KW-0812">Transmembrane</keyword>
<organism evidence="3 4">
    <name type="scientific">Xanthobacter tagetidis</name>
    <dbReference type="NCBI Taxonomy" id="60216"/>
    <lineage>
        <taxon>Bacteria</taxon>
        <taxon>Pseudomonadati</taxon>
        <taxon>Pseudomonadota</taxon>
        <taxon>Alphaproteobacteria</taxon>
        <taxon>Hyphomicrobiales</taxon>
        <taxon>Xanthobacteraceae</taxon>
        <taxon>Xanthobacter</taxon>
    </lineage>
</organism>
<dbReference type="InterPro" id="IPR002823">
    <property type="entry name" value="DUF112_TM"/>
</dbReference>
<feature type="transmembrane region" description="Helical" evidence="1">
    <location>
        <begin position="472"/>
        <end position="492"/>
    </location>
</feature>
<sequence>MDLLSAMASGFLVALQPENILAALVGALVGTATGVLPGLGVLGAMAILMPITLHLAPVTGIIMLAGIYYGAMYGGSTTAILLKIPGESGSIVTTIDGYEFARKGRAGAALMICAVGSFIAGTVSILGLSLFLPFLSDAALSFSSPEFCALAVLGALTLIRITGGDPVMGMMMLLVGMGLATIGVDAVGGSTRFTFGTESLALGFDLVPVALGLYGMSELLQVLQTRKGFPKAESVRLRDMVPTRAEWSRAWPAIVRGSGIGFFIGLLPGPGSLTSTFASYGIEKGLAREHKREFGKGAVEGFAGPEAANNAVATSALVPVISLGIPFTPNVALLLGALIVQGIQPGPLLLSQRPDIVWGLLASMYIGNIALLVLNLPLVGLWVRLLRVPQYILVGSIFVVSIIGVYTMRSSMWDLVVLFSCGFAGFFLRRMGFDMAPLVLGLVLGPIFEKSLRETLFLSGGDLSIFVTRPISAVLVGLCVVALALPTVFAWVKRRGGWSKTVPAP</sequence>